<accession>D1NSY7</accession>
<gene>
    <name evidence="1" type="ORF">BIFGAL_02898</name>
</gene>
<name>D1NSY7_9BIFI</name>
<dbReference type="EMBL" id="ABXB03000001">
    <property type="protein sequence ID" value="EFA23789.1"/>
    <property type="molecule type" value="Genomic_DNA"/>
</dbReference>
<evidence type="ECO:0000313" key="2">
    <source>
        <dbReference type="Proteomes" id="UP000003656"/>
    </source>
</evidence>
<organism evidence="1 2">
    <name type="scientific">Bifidobacterium gallicum DSM 20093 = LMG 11596</name>
    <dbReference type="NCBI Taxonomy" id="561180"/>
    <lineage>
        <taxon>Bacteria</taxon>
        <taxon>Bacillati</taxon>
        <taxon>Actinomycetota</taxon>
        <taxon>Actinomycetes</taxon>
        <taxon>Bifidobacteriales</taxon>
        <taxon>Bifidobacteriaceae</taxon>
        <taxon>Bifidobacterium</taxon>
    </lineage>
</organism>
<comment type="caution">
    <text evidence="1">The sequence shown here is derived from an EMBL/GenBank/DDBJ whole genome shotgun (WGS) entry which is preliminary data.</text>
</comment>
<evidence type="ECO:0000313" key="1">
    <source>
        <dbReference type="EMBL" id="EFA23789.1"/>
    </source>
</evidence>
<protein>
    <submittedName>
        <fullName evidence="1">Uncharacterized protein</fullName>
    </submittedName>
</protein>
<reference evidence="1 2" key="1">
    <citation type="submission" date="2009-11" db="EMBL/GenBank/DDBJ databases">
        <authorList>
            <person name="Weinstock G."/>
            <person name="Sodergren E."/>
            <person name="Clifton S."/>
            <person name="Fulton L."/>
            <person name="Fulton B."/>
            <person name="Courtney L."/>
            <person name="Fronick C."/>
            <person name="Harrison M."/>
            <person name="Strong C."/>
            <person name="Farmer C."/>
            <person name="Delahaunty K."/>
            <person name="Markovic C."/>
            <person name="Hall O."/>
            <person name="Minx P."/>
            <person name="Tomlinson C."/>
            <person name="Mitreva M."/>
            <person name="Nelson J."/>
            <person name="Hou S."/>
            <person name="Wollam A."/>
            <person name="Pepin K.H."/>
            <person name="Johnson M."/>
            <person name="Bhonagiri V."/>
            <person name="Nash W.E."/>
            <person name="Warren W."/>
            <person name="Chinwalla A."/>
            <person name="Mardis E.R."/>
            <person name="Wilson R.K."/>
        </authorList>
    </citation>
    <scope>NUCLEOTIDE SEQUENCE [LARGE SCALE GENOMIC DNA]</scope>
    <source>
        <strain evidence="1 2">DSM 20093</strain>
    </source>
</reference>
<dbReference type="Proteomes" id="UP000003656">
    <property type="component" value="Unassembled WGS sequence"/>
</dbReference>
<dbReference type="AlphaFoldDB" id="D1NSY7"/>
<sequence>MVGLLLTAILALAAAHTHDGLLCLNVFVSLRDYRTPTRRFASHPCDGLPLGMRKHAASHAPRGG</sequence>
<proteinExistence type="predicted"/>